<evidence type="ECO:0000259" key="2">
    <source>
        <dbReference type="Pfam" id="PF00745"/>
    </source>
</evidence>
<dbReference type="RefSeq" id="WP_092893568.1">
    <property type="nucleotide sequence ID" value="NZ_FOOQ01000005.1"/>
</dbReference>
<feature type="region of interest" description="Disordered" evidence="1">
    <location>
        <begin position="1"/>
        <end position="31"/>
    </location>
</feature>
<dbReference type="GO" id="GO:0050661">
    <property type="term" value="F:NADP binding"/>
    <property type="evidence" value="ECO:0007669"/>
    <property type="project" value="InterPro"/>
</dbReference>
<evidence type="ECO:0000313" key="3">
    <source>
        <dbReference type="EMBL" id="SFG88110.1"/>
    </source>
</evidence>
<keyword evidence="4" id="KW-1185">Reference proteome</keyword>
<dbReference type="GO" id="GO:0008883">
    <property type="term" value="F:glutamyl-tRNA reductase activity"/>
    <property type="evidence" value="ECO:0007669"/>
    <property type="project" value="InterPro"/>
</dbReference>
<organism evidence="3 4">
    <name type="scientific">Halopelagius inordinatus</name>
    <dbReference type="NCBI Taxonomy" id="553467"/>
    <lineage>
        <taxon>Archaea</taxon>
        <taxon>Methanobacteriati</taxon>
        <taxon>Methanobacteriota</taxon>
        <taxon>Stenosarchaea group</taxon>
        <taxon>Halobacteria</taxon>
        <taxon>Halobacteriales</taxon>
        <taxon>Haloferacaceae</taxon>
    </lineage>
</organism>
<feature type="compositionally biased region" description="Acidic residues" evidence="1">
    <location>
        <begin position="9"/>
        <end position="19"/>
    </location>
</feature>
<dbReference type="Proteomes" id="UP000198876">
    <property type="component" value="Unassembled WGS sequence"/>
</dbReference>
<dbReference type="GO" id="GO:0033014">
    <property type="term" value="P:tetrapyrrole biosynthetic process"/>
    <property type="evidence" value="ECO:0007669"/>
    <property type="project" value="InterPro"/>
</dbReference>
<dbReference type="STRING" id="553467.SAMN04488063_3204"/>
<accession>A0A1I2VG33</accession>
<dbReference type="InterPro" id="IPR015896">
    <property type="entry name" value="4pyrrol_synth_GluRdtase_dimer"/>
</dbReference>
<dbReference type="EMBL" id="FOOQ01000005">
    <property type="protein sequence ID" value="SFG88110.1"/>
    <property type="molecule type" value="Genomic_DNA"/>
</dbReference>
<dbReference type="Pfam" id="PF00745">
    <property type="entry name" value="GlutR_dimer"/>
    <property type="match status" value="1"/>
</dbReference>
<evidence type="ECO:0000313" key="4">
    <source>
        <dbReference type="Proteomes" id="UP000198876"/>
    </source>
</evidence>
<protein>
    <recommendedName>
        <fullName evidence="2">Tetrapyrrole biosynthesis glutamyl-tRNA reductase dimerisation domain-containing protein</fullName>
    </recommendedName>
</protein>
<dbReference type="AlphaFoldDB" id="A0A1I2VG33"/>
<proteinExistence type="predicted"/>
<feature type="domain" description="Tetrapyrrole biosynthesis glutamyl-tRNA reductase dimerisation" evidence="2">
    <location>
        <begin position="24"/>
        <end position="83"/>
    </location>
</feature>
<reference evidence="4" key="1">
    <citation type="submission" date="2016-10" db="EMBL/GenBank/DDBJ databases">
        <authorList>
            <person name="Varghese N."/>
            <person name="Submissions S."/>
        </authorList>
    </citation>
    <scope>NUCLEOTIDE SEQUENCE [LARGE SCALE GENOMIC DNA]</scope>
    <source>
        <strain evidence="4">CGMCC 1.7739</strain>
    </source>
</reference>
<name>A0A1I2VG33_9EURY</name>
<sequence>MTASVESSVDTDELAEADDAAPRERMRREQTRRALRRLEAHGELTAEQRRTVERLSHRLVDALRDPTACVVAAATGGDAATVRNYFQRE</sequence>
<feature type="compositionally biased region" description="Basic and acidic residues" evidence="1">
    <location>
        <begin position="20"/>
        <end position="31"/>
    </location>
</feature>
<evidence type="ECO:0000256" key="1">
    <source>
        <dbReference type="SAM" id="MobiDB-lite"/>
    </source>
</evidence>
<gene>
    <name evidence="3" type="ORF">SAMN04488063_3204</name>
</gene>